<keyword evidence="1" id="KW-0732">Signal</keyword>
<sequence length="340" mass="35637">MQQGVTRPWIAGAVALVSASAVAAGPVVNPVAVPLTIPTAAEILLAAQDITLDLVRHGESVDNAEDVLGTIPPGAALTALGQQQAVDVAPGIQAAFPDGIDGIYASEFLRAQDTAQPLADLLNMDITTLAGLNELHGGFLEGEPLNILTQIGYIFAPVMWIMGQYWMPQLGSTIDVNGVVFNDRVSDAIEAIYGNTIADPESPTTSVAFAHAGTIAIWTLMNVKNPDLWLVINEGIKTLSPLANAAQVVIEGNPTDGWTLVSWDGHEVSATPDLLTGLFVDWRDLTTAPQIATWHILEAIQGGDQAEIAAALETGFEQVVAAISAFPQAVVDTFTDAFGG</sequence>
<protein>
    <recommendedName>
        <fullName evidence="4">Phosphoglycerate mutase</fullName>
    </recommendedName>
</protein>
<proteinExistence type="predicted"/>
<evidence type="ECO:0000313" key="3">
    <source>
        <dbReference type="Proteomes" id="UP000466997"/>
    </source>
</evidence>
<feature type="chain" id="PRO_5039071450" description="Phosphoglycerate mutase" evidence="1">
    <location>
        <begin position="24"/>
        <end position="340"/>
    </location>
</feature>
<dbReference type="InterPro" id="IPR029033">
    <property type="entry name" value="His_PPase_superfam"/>
</dbReference>
<evidence type="ECO:0000256" key="1">
    <source>
        <dbReference type="SAM" id="SignalP"/>
    </source>
</evidence>
<dbReference type="CDD" id="cd07067">
    <property type="entry name" value="HP_PGM_like"/>
    <property type="match status" value="1"/>
</dbReference>
<accession>A0A7I7JSI8</accession>
<dbReference type="AlphaFoldDB" id="A0A7I7JSI8"/>
<dbReference type="SUPFAM" id="SSF53254">
    <property type="entry name" value="Phosphoglycerate mutase-like"/>
    <property type="match status" value="1"/>
</dbReference>
<evidence type="ECO:0008006" key="4">
    <source>
        <dbReference type="Google" id="ProtNLM"/>
    </source>
</evidence>
<feature type="signal peptide" evidence="1">
    <location>
        <begin position="1"/>
        <end position="23"/>
    </location>
</feature>
<dbReference type="Proteomes" id="UP000466997">
    <property type="component" value="Chromosome"/>
</dbReference>
<dbReference type="Pfam" id="PF00300">
    <property type="entry name" value="His_Phos_1"/>
    <property type="match status" value="1"/>
</dbReference>
<dbReference type="Gene3D" id="3.40.50.1240">
    <property type="entry name" value="Phosphoglycerate mutase-like"/>
    <property type="match status" value="1"/>
</dbReference>
<gene>
    <name evidence="2" type="ORF">MNVM_32820</name>
</gene>
<evidence type="ECO:0000313" key="2">
    <source>
        <dbReference type="EMBL" id="BBX14201.1"/>
    </source>
</evidence>
<dbReference type="InterPro" id="IPR013078">
    <property type="entry name" value="His_Pase_superF_clade-1"/>
</dbReference>
<dbReference type="EMBL" id="AP022562">
    <property type="protein sequence ID" value="BBX14201.1"/>
    <property type="molecule type" value="Genomic_DNA"/>
</dbReference>
<name>A0A7I7JSI8_9MYCO</name>
<dbReference type="KEGG" id="mnm:MNVM_32820"/>
<organism evidence="2 3">
    <name type="scientific">Mycobacterium novum</name>
    <dbReference type="NCBI Taxonomy" id="2492438"/>
    <lineage>
        <taxon>Bacteria</taxon>
        <taxon>Bacillati</taxon>
        <taxon>Actinomycetota</taxon>
        <taxon>Actinomycetes</taxon>
        <taxon>Mycobacteriales</taxon>
        <taxon>Mycobacteriaceae</taxon>
        <taxon>Mycobacterium</taxon>
    </lineage>
</organism>
<dbReference type="RefSeq" id="WP_083035689.1">
    <property type="nucleotide sequence ID" value="NZ_AP022562.1"/>
</dbReference>
<dbReference type="SMART" id="SM00855">
    <property type="entry name" value="PGAM"/>
    <property type="match status" value="1"/>
</dbReference>
<keyword evidence="3" id="KW-1185">Reference proteome</keyword>
<dbReference type="GO" id="GO:0003824">
    <property type="term" value="F:catalytic activity"/>
    <property type="evidence" value="ECO:0007669"/>
    <property type="project" value="InterPro"/>
</dbReference>
<dbReference type="PROSITE" id="PS00175">
    <property type="entry name" value="PG_MUTASE"/>
    <property type="match status" value="1"/>
</dbReference>
<reference evidence="2 3" key="1">
    <citation type="journal article" date="2019" name="Emerg. Microbes Infect.">
        <title>Comprehensive subspecies identification of 175 nontuberculous mycobacteria species based on 7547 genomic profiles.</title>
        <authorList>
            <person name="Matsumoto Y."/>
            <person name="Kinjo T."/>
            <person name="Motooka D."/>
            <person name="Nabeya D."/>
            <person name="Jung N."/>
            <person name="Uechi K."/>
            <person name="Horii T."/>
            <person name="Iida T."/>
            <person name="Fujita J."/>
            <person name="Nakamura S."/>
        </authorList>
    </citation>
    <scope>NUCLEOTIDE SEQUENCE [LARGE SCALE GENOMIC DNA]</scope>
    <source>
        <strain evidence="2 3">JCM 6391</strain>
    </source>
</reference>
<dbReference type="InterPro" id="IPR001345">
    <property type="entry name" value="PG/BPGM_mutase_AS"/>
</dbReference>